<accession>A0A2S0UJY5</accession>
<keyword evidence="4" id="KW-0808">Transferase</keyword>
<dbReference type="SUPFAM" id="SSF55874">
    <property type="entry name" value="ATPase domain of HSP90 chaperone/DNA topoisomerase II/histidine kinase"/>
    <property type="match status" value="1"/>
</dbReference>
<evidence type="ECO:0000313" key="10">
    <source>
        <dbReference type="EMBL" id="AWB48127.1"/>
    </source>
</evidence>
<keyword evidence="7" id="KW-0067">ATP-binding</keyword>
<feature type="domain" description="Signal transduction histidine kinase HWE region" evidence="9">
    <location>
        <begin position="190"/>
        <end position="272"/>
    </location>
</feature>
<evidence type="ECO:0000256" key="5">
    <source>
        <dbReference type="ARBA" id="ARBA00022741"/>
    </source>
</evidence>
<evidence type="ECO:0000256" key="1">
    <source>
        <dbReference type="ARBA" id="ARBA00000085"/>
    </source>
</evidence>
<proteinExistence type="predicted"/>
<gene>
    <name evidence="10" type="ORF">HYN69_05985</name>
</gene>
<dbReference type="SMART" id="SM00065">
    <property type="entry name" value="GAF"/>
    <property type="match status" value="1"/>
</dbReference>
<dbReference type="InterPro" id="IPR036890">
    <property type="entry name" value="HATPase_C_sf"/>
</dbReference>
<dbReference type="InterPro" id="IPR029016">
    <property type="entry name" value="GAF-like_dom_sf"/>
</dbReference>
<dbReference type="SUPFAM" id="SSF55781">
    <property type="entry name" value="GAF domain-like"/>
    <property type="match status" value="1"/>
</dbReference>
<dbReference type="RefSeq" id="WP_108434950.1">
    <property type="nucleotide sequence ID" value="NZ_CP028918.1"/>
</dbReference>
<feature type="domain" description="GAF" evidence="8">
    <location>
        <begin position="30"/>
        <end position="178"/>
    </location>
</feature>
<reference evidence="10 11" key="1">
    <citation type="submission" date="2018-04" db="EMBL/GenBank/DDBJ databases">
        <title>Genome sequencing of Gemmobacter.</title>
        <authorList>
            <person name="Yi H."/>
            <person name="Baek M.-G."/>
        </authorList>
    </citation>
    <scope>NUCLEOTIDE SEQUENCE [LARGE SCALE GENOMIC DNA]</scope>
    <source>
        <strain evidence="10 11">HYN0069</strain>
    </source>
</reference>
<evidence type="ECO:0000259" key="9">
    <source>
        <dbReference type="SMART" id="SM00911"/>
    </source>
</evidence>
<evidence type="ECO:0000259" key="8">
    <source>
        <dbReference type="SMART" id="SM00065"/>
    </source>
</evidence>
<organism evidence="10 11">
    <name type="scientific">Paragemmobacter aquarius</name>
    <dbReference type="NCBI Taxonomy" id="2169400"/>
    <lineage>
        <taxon>Bacteria</taxon>
        <taxon>Pseudomonadati</taxon>
        <taxon>Pseudomonadota</taxon>
        <taxon>Alphaproteobacteria</taxon>
        <taxon>Rhodobacterales</taxon>
        <taxon>Paracoccaceae</taxon>
        <taxon>Paragemmobacter</taxon>
    </lineage>
</organism>
<name>A0A2S0UJY5_9RHOB</name>
<evidence type="ECO:0000256" key="7">
    <source>
        <dbReference type="ARBA" id="ARBA00022840"/>
    </source>
</evidence>
<dbReference type="EC" id="2.7.13.3" evidence="2"/>
<evidence type="ECO:0000313" key="11">
    <source>
        <dbReference type="Proteomes" id="UP000244496"/>
    </source>
</evidence>
<keyword evidence="3" id="KW-0597">Phosphoprotein</keyword>
<dbReference type="AlphaFoldDB" id="A0A2S0UJY5"/>
<dbReference type="Pfam" id="PF07536">
    <property type="entry name" value="HWE_HK"/>
    <property type="match status" value="1"/>
</dbReference>
<dbReference type="Gene3D" id="3.30.450.40">
    <property type="match status" value="1"/>
</dbReference>
<dbReference type="PANTHER" id="PTHR41523">
    <property type="entry name" value="TWO-COMPONENT SYSTEM SENSOR PROTEIN"/>
    <property type="match status" value="1"/>
</dbReference>
<comment type="catalytic activity">
    <reaction evidence="1">
        <text>ATP + protein L-histidine = ADP + protein N-phospho-L-histidine.</text>
        <dbReference type="EC" id="2.7.13.3"/>
    </reaction>
</comment>
<dbReference type="SMART" id="SM00911">
    <property type="entry name" value="HWE_HK"/>
    <property type="match status" value="1"/>
</dbReference>
<dbReference type="InterPro" id="IPR003018">
    <property type="entry name" value="GAF"/>
</dbReference>
<dbReference type="KEGG" id="geh:HYN69_05985"/>
<dbReference type="Proteomes" id="UP000244496">
    <property type="component" value="Chromosome"/>
</dbReference>
<dbReference type="GO" id="GO:0005524">
    <property type="term" value="F:ATP binding"/>
    <property type="evidence" value="ECO:0007669"/>
    <property type="project" value="UniProtKB-KW"/>
</dbReference>
<dbReference type="EMBL" id="CP028918">
    <property type="protein sequence ID" value="AWB48127.1"/>
    <property type="molecule type" value="Genomic_DNA"/>
</dbReference>
<dbReference type="GO" id="GO:0004673">
    <property type="term" value="F:protein histidine kinase activity"/>
    <property type="evidence" value="ECO:0007669"/>
    <property type="project" value="UniProtKB-EC"/>
</dbReference>
<dbReference type="OrthoDB" id="9816309at2"/>
<keyword evidence="6" id="KW-0418">Kinase</keyword>
<dbReference type="Pfam" id="PF01590">
    <property type="entry name" value="GAF"/>
    <property type="match status" value="1"/>
</dbReference>
<evidence type="ECO:0000256" key="2">
    <source>
        <dbReference type="ARBA" id="ARBA00012438"/>
    </source>
</evidence>
<evidence type="ECO:0000256" key="3">
    <source>
        <dbReference type="ARBA" id="ARBA00022553"/>
    </source>
</evidence>
<sequence length="386" mass="42214">METPQHRLRNLELQRQALADFGLYAFRSEDLDKTLRLASERVSVAMGVPLVKVLEHLPDRGAMLFRSGVNWQPGTVGVATIPDAERSPGGFALRSDRPVVSPDIRTEHRFEMPEILVRHGVRSMVNVIIVGPDRPFGVLEVDATEPRNFSPDDVAFLQSYANLLAAAIERLKIHAQLRQSAQEQTVLARELGHRARNLLGLIRALASQTSVTGRSATEFRDAFIGRLRALSVAESAVFETSGEHVDLGTMVRDILAPFDVQGGDRISLEGAPVPLAARQARMFGLALHELATNAVKYGALGQPTGQVRVDWSTHRSATRCDIRVVWHETGGPQVAPPDRQGFGSRLLQEVVANELQGEATLAFNPGGVHYSLTFPCCDQGEISVDS</sequence>
<protein>
    <recommendedName>
        <fullName evidence="2">histidine kinase</fullName>
        <ecNumber evidence="2">2.7.13.3</ecNumber>
    </recommendedName>
</protein>
<evidence type="ECO:0000256" key="6">
    <source>
        <dbReference type="ARBA" id="ARBA00022777"/>
    </source>
</evidence>
<dbReference type="InterPro" id="IPR011102">
    <property type="entry name" value="Sig_transdc_His_kinase_HWE"/>
</dbReference>
<evidence type="ECO:0000256" key="4">
    <source>
        <dbReference type="ARBA" id="ARBA00022679"/>
    </source>
</evidence>
<dbReference type="PANTHER" id="PTHR41523:SF8">
    <property type="entry name" value="ETHYLENE RESPONSE SENSOR PROTEIN"/>
    <property type="match status" value="1"/>
</dbReference>
<dbReference type="Gene3D" id="3.30.565.10">
    <property type="entry name" value="Histidine kinase-like ATPase, C-terminal domain"/>
    <property type="match status" value="1"/>
</dbReference>
<keyword evidence="5" id="KW-0547">Nucleotide-binding</keyword>
<keyword evidence="11" id="KW-1185">Reference proteome</keyword>